<reference evidence="1" key="1">
    <citation type="submission" date="2023-03" db="EMBL/GenBank/DDBJ databases">
        <title>Emydomyces testavorans Genome Sequence.</title>
        <authorList>
            <person name="Hoyer L."/>
        </authorList>
    </citation>
    <scope>NUCLEOTIDE SEQUENCE</scope>
    <source>
        <strain evidence="1">16-2883</strain>
    </source>
</reference>
<evidence type="ECO:0000313" key="1">
    <source>
        <dbReference type="EMBL" id="WEW56562.1"/>
    </source>
</evidence>
<sequence length="63" mass="7130">MAATSSRRKSQKEGQNSLLIRDVADLQQNADVDGDFAQLEKPILRELVVEEADTELSQSHYQR</sequence>
<evidence type="ECO:0000313" key="2">
    <source>
        <dbReference type="Proteomes" id="UP001219355"/>
    </source>
</evidence>
<keyword evidence="2" id="KW-1185">Reference proteome</keyword>
<accession>A0AAF0IH80</accession>
<dbReference type="AlphaFoldDB" id="A0AAF0IH80"/>
<protein>
    <submittedName>
        <fullName evidence="1">Uncharacterized protein</fullName>
    </submittedName>
</protein>
<name>A0AAF0IH80_9EURO</name>
<dbReference type="Proteomes" id="UP001219355">
    <property type="component" value="Chromosome 1"/>
</dbReference>
<organism evidence="1 2">
    <name type="scientific">Emydomyces testavorans</name>
    <dbReference type="NCBI Taxonomy" id="2070801"/>
    <lineage>
        <taxon>Eukaryota</taxon>
        <taxon>Fungi</taxon>
        <taxon>Dikarya</taxon>
        <taxon>Ascomycota</taxon>
        <taxon>Pezizomycotina</taxon>
        <taxon>Eurotiomycetes</taxon>
        <taxon>Eurotiomycetidae</taxon>
        <taxon>Onygenales</taxon>
        <taxon>Nannizziopsiaceae</taxon>
        <taxon>Emydomyces</taxon>
    </lineage>
</organism>
<proteinExistence type="predicted"/>
<dbReference type="EMBL" id="CP120627">
    <property type="protein sequence ID" value="WEW56562.1"/>
    <property type="molecule type" value="Genomic_DNA"/>
</dbReference>
<gene>
    <name evidence="1" type="ORF">PRK78_002008</name>
</gene>